<dbReference type="InterPro" id="IPR005147">
    <property type="entry name" value="tRNA_synthase_B5-dom"/>
</dbReference>
<name>A0A1G2P3V4_9BACT</name>
<dbReference type="EMBL" id="MHSL01000034">
    <property type="protein sequence ID" value="OHA43027.1"/>
    <property type="molecule type" value="Genomic_DNA"/>
</dbReference>
<dbReference type="Pfam" id="PF03483">
    <property type="entry name" value="B3_4"/>
    <property type="match status" value="1"/>
</dbReference>
<dbReference type="GO" id="GO:0004826">
    <property type="term" value="F:phenylalanine-tRNA ligase activity"/>
    <property type="evidence" value="ECO:0007669"/>
    <property type="project" value="UniProtKB-EC"/>
</dbReference>
<dbReference type="InterPro" id="IPR005146">
    <property type="entry name" value="B3/B4_tRNA-bd"/>
</dbReference>
<dbReference type="Pfam" id="PF03484">
    <property type="entry name" value="B5"/>
    <property type="match status" value="1"/>
</dbReference>
<dbReference type="SUPFAM" id="SSF55681">
    <property type="entry name" value="Class II aaRS and biotin synthetases"/>
    <property type="match status" value="1"/>
</dbReference>
<dbReference type="STRING" id="1802333.A3G03_03090"/>
<keyword evidence="6" id="KW-0067">ATP-binding</keyword>
<evidence type="ECO:0000259" key="10">
    <source>
        <dbReference type="PROSITE" id="PS51447"/>
    </source>
</evidence>
<evidence type="ECO:0000313" key="12">
    <source>
        <dbReference type="EMBL" id="OHA43027.1"/>
    </source>
</evidence>
<evidence type="ECO:0000259" key="11">
    <source>
        <dbReference type="PROSITE" id="PS51483"/>
    </source>
</evidence>
<keyword evidence="9" id="KW-0030">Aminoacyl-tRNA synthetase</keyword>
<evidence type="ECO:0000256" key="9">
    <source>
        <dbReference type="ARBA" id="ARBA00023146"/>
    </source>
</evidence>
<keyword evidence="7" id="KW-0460">Magnesium</keyword>
<dbReference type="PANTHER" id="PTHR10947">
    <property type="entry name" value="PHENYLALANYL-TRNA SYNTHETASE BETA CHAIN AND LEUCINE-RICH REPEAT-CONTAINING PROTEIN 47"/>
    <property type="match status" value="1"/>
</dbReference>
<dbReference type="Gene3D" id="3.50.40.10">
    <property type="entry name" value="Phenylalanyl-trna Synthetase, Chain B, domain 3"/>
    <property type="match status" value="1"/>
</dbReference>
<comment type="cofactor">
    <cofactor evidence="1">
        <name>Mg(2+)</name>
        <dbReference type="ChEBI" id="CHEBI:18420"/>
    </cofactor>
</comment>
<evidence type="ECO:0000256" key="2">
    <source>
        <dbReference type="ARBA" id="ARBA00012814"/>
    </source>
</evidence>
<dbReference type="PROSITE" id="PS51447">
    <property type="entry name" value="FDX_ACB"/>
    <property type="match status" value="1"/>
</dbReference>
<dbReference type="InterPro" id="IPR009061">
    <property type="entry name" value="DNA-bd_dom_put_sf"/>
</dbReference>
<comment type="caution">
    <text evidence="12">The sequence shown here is derived from an EMBL/GenBank/DDBJ whole genome shotgun (WGS) entry which is preliminary data.</text>
</comment>
<evidence type="ECO:0000256" key="7">
    <source>
        <dbReference type="ARBA" id="ARBA00022842"/>
    </source>
</evidence>
<keyword evidence="4" id="KW-0479">Metal-binding</keyword>
<dbReference type="GO" id="GO:0005524">
    <property type="term" value="F:ATP binding"/>
    <property type="evidence" value="ECO:0007669"/>
    <property type="project" value="UniProtKB-KW"/>
</dbReference>
<evidence type="ECO:0000256" key="8">
    <source>
        <dbReference type="ARBA" id="ARBA00022917"/>
    </source>
</evidence>
<sequence>MLISYNWLQRYFKKKLPTAEKVAEILTFSVFEIENVEKRGNDFVLDVKVLPDRAHYALCHRGITRELATAKPEFLWISDFHKMWKSDIHAPTAAKLMPLSIKIENPADCRRYIGRRVENVKVQPSQQDWIKKLLASVEQRSINNIVDAGNFVMFDMNQPLHAFDADKVKGAIQIRRAKKGEKIITLDDKEIVLDPEILIIADNEGPLAIAGVKGGKRAEVTEKTENLILESANFQPTLIRKTAQKLGLQTNASKRFENNLSPVIAEWAMAELSTLIMESSPNAKFGEVVDEYPVPGSPRKIELSPVFVAQKLGVKISEKEINEILARLNVVDGLIPPERQDLRSVEDLVEEIGRLYGYDKIPSEKLSGTKIATAEINKNFYWENKIRQVLIECDFSEIMTFSFQPKGDMEIEKPLASDKAFLRTQLADQLAASLKLNTLNAPLLGLKKIKIFEIGKVFTKSGEETHLALNDFAEAKTALEKILGEKITGQARKGILEINLGALTKKLPGPKTERLNLSNSKGLAFRFKPISSYPFIVRDIAIFVPTNVTTEKLWTVIEKGIGKEKKLLANHYLFDEYQKADKKSLAFRLVFQSQARTLTDTEINKIMENVSATVSQNNWQVR</sequence>
<dbReference type="Gene3D" id="3.30.56.10">
    <property type="match status" value="2"/>
</dbReference>
<dbReference type="Pfam" id="PF17759">
    <property type="entry name" value="tRNA_synthFbeta"/>
    <property type="match status" value="1"/>
</dbReference>
<dbReference type="AlphaFoldDB" id="A0A1G2P3V4"/>
<dbReference type="EC" id="6.1.1.20" evidence="2"/>
<evidence type="ECO:0000256" key="6">
    <source>
        <dbReference type="ARBA" id="ARBA00022840"/>
    </source>
</evidence>
<organism evidence="12 13">
    <name type="scientific">Candidatus Taylorbacteria bacterium RIFCSPLOWO2_12_FULL_44_15c</name>
    <dbReference type="NCBI Taxonomy" id="1802333"/>
    <lineage>
        <taxon>Bacteria</taxon>
        <taxon>Candidatus Tayloriibacteriota</taxon>
    </lineage>
</organism>
<keyword evidence="8" id="KW-0648">Protein biosynthesis</keyword>
<evidence type="ECO:0000256" key="3">
    <source>
        <dbReference type="ARBA" id="ARBA00022598"/>
    </source>
</evidence>
<dbReference type="SUPFAM" id="SSF56037">
    <property type="entry name" value="PheT/TilS domain"/>
    <property type="match status" value="1"/>
</dbReference>
<dbReference type="InterPro" id="IPR045060">
    <property type="entry name" value="Phe-tRNA-ligase_IIc_bsu"/>
</dbReference>
<dbReference type="InterPro" id="IPR036690">
    <property type="entry name" value="Fdx_antiC-bd_sf"/>
</dbReference>
<dbReference type="SMART" id="SM00873">
    <property type="entry name" value="B3_4"/>
    <property type="match status" value="1"/>
</dbReference>
<evidence type="ECO:0000256" key="4">
    <source>
        <dbReference type="ARBA" id="ARBA00022723"/>
    </source>
</evidence>
<evidence type="ECO:0000256" key="5">
    <source>
        <dbReference type="ARBA" id="ARBA00022741"/>
    </source>
</evidence>
<feature type="domain" description="FDX-ACB" evidence="10">
    <location>
        <begin position="531"/>
        <end position="622"/>
    </location>
</feature>
<dbReference type="SUPFAM" id="SSF46955">
    <property type="entry name" value="Putative DNA-binding domain"/>
    <property type="match status" value="2"/>
</dbReference>
<dbReference type="SUPFAM" id="SSF54991">
    <property type="entry name" value="Anticodon-binding domain of PheRS"/>
    <property type="match status" value="1"/>
</dbReference>
<feature type="domain" description="B5" evidence="11">
    <location>
        <begin position="296"/>
        <end position="363"/>
    </location>
</feature>
<dbReference type="Gene3D" id="3.30.930.10">
    <property type="entry name" value="Bira Bifunctional Protein, Domain 2"/>
    <property type="match status" value="1"/>
</dbReference>
<protein>
    <recommendedName>
        <fullName evidence="2">phenylalanine--tRNA ligase</fullName>
        <ecNumber evidence="2">6.1.1.20</ecNumber>
    </recommendedName>
</protein>
<dbReference type="InterPro" id="IPR020825">
    <property type="entry name" value="Phe-tRNA_synthase-like_B3/B4"/>
</dbReference>
<dbReference type="InterPro" id="IPR041616">
    <property type="entry name" value="PheRS_beta_core"/>
</dbReference>
<dbReference type="PROSITE" id="PS51483">
    <property type="entry name" value="B5"/>
    <property type="match status" value="1"/>
</dbReference>
<dbReference type="SMART" id="SM00896">
    <property type="entry name" value="FDX-ACB"/>
    <property type="match status" value="1"/>
</dbReference>
<dbReference type="InterPro" id="IPR005121">
    <property type="entry name" value="Fdx_antiC-bd"/>
</dbReference>
<dbReference type="GO" id="GO:0003723">
    <property type="term" value="F:RNA binding"/>
    <property type="evidence" value="ECO:0007669"/>
    <property type="project" value="InterPro"/>
</dbReference>
<dbReference type="GO" id="GO:0009328">
    <property type="term" value="C:phenylalanine-tRNA ligase complex"/>
    <property type="evidence" value="ECO:0007669"/>
    <property type="project" value="TreeGrafter"/>
</dbReference>
<dbReference type="GO" id="GO:0006432">
    <property type="term" value="P:phenylalanyl-tRNA aminoacylation"/>
    <property type="evidence" value="ECO:0007669"/>
    <property type="project" value="InterPro"/>
</dbReference>
<evidence type="ECO:0000256" key="1">
    <source>
        <dbReference type="ARBA" id="ARBA00001946"/>
    </source>
</evidence>
<dbReference type="InterPro" id="IPR045864">
    <property type="entry name" value="aa-tRNA-synth_II/BPL/LPL"/>
</dbReference>
<reference evidence="12 13" key="1">
    <citation type="journal article" date="2016" name="Nat. Commun.">
        <title>Thousands of microbial genomes shed light on interconnected biogeochemical processes in an aquifer system.</title>
        <authorList>
            <person name="Anantharaman K."/>
            <person name="Brown C.T."/>
            <person name="Hug L.A."/>
            <person name="Sharon I."/>
            <person name="Castelle C.J."/>
            <person name="Probst A.J."/>
            <person name="Thomas B.C."/>
            <person name="Singh A."/>
            <person name="Wilkins M.J."/>
            <person name="Karaoz U."/>
            <person name="Brodie E.L."/>
            <person name="Williams K.H."/>
            <person name="Hubbard S.S."/>
            <person name="Banfield J.F."/>
        </authorList>
    </citation>
    <scope>NUCLEOTIDE SEQUENCE [LARGE SCALE GENOMIC DNA]</scope>
</reference>
<dbReference type="Pfam" id="PF03147">
    <property type="entry name" value="FDX-ACB"/>
    <property type="match status" value="1"/>
</dbReference>
<proteinExistence type="predicted"/>
<keyword evidence="3" id="KW-0436">Ligase</keyword>
<dbReference type="SMART" id="SM00874">
    <property type="entry name" value="B5"/>
    <property type="match status" value="1"/>
</dbReference>
<dbReference type="PANTHER" id="PTHR10947:SF0">
    <property type="entry name" value="PHENYLALANINE--TRNA LIGASE BETA SUBUNIT"/>
    <property type="match status" value="1"/>
</dbReference>
<dbReference type="Gene3D" id="3.30.70.380">
    <property type="entry name" value="Ferrodoxin-fold anticodon-binding domain"/>
    <property type="match status" value="1"/>
</dbReference>
<evidence type="ECO:0000313" key="13">
    <source>
        <dbReference type="Proteomes" id="UP000176355"/>
    </source>
</evidence>
<gene>
    <name evidence="12" type="ORF">A3G03_03090</name>
</gene>
<dbReference type="Proteomes" id="UP000176355">
    <property type="component" value="Unassembled WGS sequence"/>
</dbReference>
<accession>A0A1G2P3V4</accession>
<keyword evidence="5" id="KW-0547">Nucleotide-binding</keyword>
<dbReference type="GO" id="GO:0000287">
    <property type="term" value="F:magnesium ion binding"/>
    <property type="evidence" value="ECO:0007669"/>
    <property type="project" value="InterPro"/>
</dbReference>